<proteinExistence type="predicted"/>
<reference evidence="1 2" key="1">
    <citation type="submission" date="2008-07" db="EMBL/GenBank/DDBJ databases">
        <authorList>
            <person name="Tandeau de Marsac N."/>
            <person name="Ferriera S."/>
            <person name="Johnson J."/>
            <person name="Kravitz S."/>
            <person name="Beeson K."/>
            <person name="Sutton G."/>
            <person name="Rogers Y.-H."/>
            <person name="Friedman R."/>
            <person name="Frazier M."/>
            <person name="Venter J.C."/>
        </authorList>
    </citation>
    <scope>NUCLEOTIDE SEQUENCE [LARGE SCALE GENOMIC DNA]</scope>
    <source>
        <strain evidence="1 2">PCC 7420</strain>
    </source>
</reference>
<name>B4W036_9CYAN</name>
<accession>B4W036</accession>
<sequence length="243" mass="28213">MVSWFPKNSSNRDQTITREAEQQIVAYFNKWSPRILAIPEVQTVVTFDQVMTFFETDRPADFTVYKGVIIRQEHVEGQLLGQVFLDQHNRIVCRKDGTPYGRQLVTKSLDKKMIDYFKDQGLSVFKLTDRNLPGDGFHQDVFVQFGELLRDLMKLPQVIPVITYEETIKYFVSTRPNDPRIKKGAILRKYHIQGHQISQMFLDKNNELVCDPTGKPYGRQLVAVKLDEELLDTFGNKNVIIVE</sequence>
<dbReference type="AlphaFoldDB" id="B4W036"/>
<dbReference type="Proteomes" id="UP000003835">
    <property type="component" value="Unassembled WGS sequence"/>
</dbReference>
<dbReference type="eggNOG" id="ENOG5033IYX">
    <property type="taxonomic scope" value="Bacteria"/>
</dbReference>
<evidence type="ECO:0000313" key="1">
    <source>
        <dbReference type="EMBL" id="EDX72427.1"/>
    </source>
</evidence>
<organism evidence="1 2">
    <name type="scientific">Coleofasciculus chthonoplastes PCC 7420</name>
    <dbReference type="NCBI Taxonomy" id="118168"/>
    <lineage>
        <taxon>Bacteria</taxon>
        <taxon>Bacillati</taxon>
        <taxon>Cyanobacteriota</taxon>
        <taxon>Cyanophyceae</taxon>
        <taxon>Coleofasciculales</taxon>
        <taxon>Coleofasciculaceae</taxon>
        <taxon>Coleofasciculus</taxon>
    </lineage>
</organism>
<dbReference type="OrthoDB" id="518088at2"/>
<dbReference type="HOGENOM" id="CLU_1137602_0_0_3"/>
<dbReference type="EMBL" id="DS989864">
    <property type="protein sequence ID" value="EDX72427.1"/>
    <property type="molecule type" value="Genomic_DNA"/>
</dbReference>
<keyword evidence="2" id="KW-1185">Reference proteome</keyword>
<protein>
    <submittedName>
        <fullName evidence="1">Uncharacterized protein</fullName>
    </submittedName>
</protein>
<evidence type="ECO:0000313" key="2">
    <source>
        <dbReference type="Proteomes" id="UP000003835"/>
    </source>
</evidence>
<gene>
    <name evidence="1" type="ORF">MC7420_3499</name>
</gene>
<dbReference type="RefSeq" id="WP_006104383.1">
    <property type="nucleotide sequence ID" value="NZ_DS989864.1"/>
</dbReference>